<evidence type="ECO:0000313" key="3">
    <source>
        <dbReference type="Proteomes" id="UP000789759"/>
    </source>
</evidence>
<evidence type="ECO:0000256" key="1">
    <source>
        <dbReference type="SAM" id="MobiDB-lite"/>
    </source>
</evidence>
<name>A0A9N9H7J0_9GLOM</name>
<feature type="compositionally biased region" description="Low complexity" evidence="1">
    <location>
        <begin position="8"/>
        <end position="18"/>
    </location>
</feature>
<feature type="region of interest" description="Disordered" evidence="1">
    <location>
        <begin position="1"/>
        <end position="35"/>
    </location>
</feature>
<feature type="compositionally biased region" description="Basic and acidic residues" evidence="1">
    <location>
        <begin position="25"/>
        <end position="35"/>
    </location>
</feature>
<protein>
    <submittedName>
        <fullName evidence="2">15172_t:CDS:1</fullName>
    </submittedName>
</protein>
<dbReference type="OrthoDB" id="2409162at2759"/>
<feature type="non-terminal residue" evidence="2">
    <location>
        <position position="150"/>
    </location>
</feature>
<dbReference type="AlphaFoldDB" id="A0A9N9H7J0"/>
<keyword evidence="3" id="KW-1185">Reference proteome</keyword>
<accession>A0A9N9H7J0</accession>
<evidence type="ECO:0000313" key="2">
    <source>
        <dbReference type="EMBL" id="CAG8659279.1"/>
    </source>
</evidence>
<dbReference type="Proteomes" id="UP000789759">
    <property type="component" value="Unassembled WGS sequence"/>
</dbReference>
<proteinExistence type="predicted"/>
<sequence>MEEGNLLSSSSVQSFDESFTNRPDSPSDKNEIETSERLEKVVEVIKEKSNNEVTCNVLNDSSIKCNAQLKIVGGSTLKLISYLWNCHGITQDGHGPDDKLLKATGHHWNFHSSGEKSSLEWSSDIQPLEAQFHPVKSSNLPAPVIPTGTF</sequence>
<dbReference type="EMBL" id="CAJVQA010007610">
    <property type="protein sequence ID" value="CAG8659279.1"/>
    <property type="molecule type" value="Genomic_DNA"/>
</dbReference>
<gene>
    <name evidence="2" type="ORF">CPELLU_LOCUS9722</name>
</gene>
<comment type="caution">
    <text evidence="2">The sequence shown here is derived from an EMBL/GenBank/DDBJ whole genome shotgun (WGS) entry which is preliminary data.</text>
</comment>
<reference evidence="2" key="1">
    <citation type="submission" date="2021-06" db="EMBL/GenBank/DDBJ databases">
        <authorList>
            <person name="Kallberg Y."/>
            <person name="Tangrot J."/>
            <person name="Rosling A."/>
        </authorList>
    </citation>
    <scope>NUCLEOTIDE SEQUENCE</scope>
    <source>
        <strain evidence="2">FL966</strain>
    </source>
</reference>
<organism evidence="2 3">
    <name type="scientific">Cetraspora pellucida</name>
    <dbReference type="NCBI Taxonomy" id="1433469"/>
    <lineage>
        <taxon>Eukaryota</taxon>
        <taxon>Fungi</taxon>
        <taxon>Fungi incertae sedis</taxon>
        <taxon>Mucoromycota</taxon>
        <taxon>Glomeromycotina</taxon>
        <taxon>Glomeromycetes</taxon>
        <taxon>Diversisporales</taxon>
        <taxon>Gigasporaceae</taxon>
        <taxon>Cetraspora</taxon>
    </lineage>
</organism>